<evidence type="ECO:0000313" key="2">
    <source>
        <dbReference type="EMBL" id="RXH17913.1"/>
    </source>
</evidence>
<reference evidence="2 4" key="2">
    <citation type="submission" date="2018-10" db="EMBL/GenBank/DDBJ databases">
        <title>Bradyrhizobium sp. nov., effective nodules isolated from peanut in China.</title>
        <authorList>
            <person name="Li Y."/>
        </authorList>
    </citation>
    <scope>NUCLEOTIDE SEQUENCE [LARGE SCALE GENOMIC DNA]</scope>
    <source>
        <strain evidence="2 4">CCBAU 53426</strain>
    </source>
</reference>
<gene>
    <name evidence="2" type="ORF">EAS56_02215</name>
    <name evidence="1" type="ORF">XH91_33650</name>
</gene>
<dbReference type="AlphaFoldDB" id="A0AAE6CBJ4"/>
<dbReference type="Pfam" id="PF06296">
    <property type="entry name" value="RelE"/>
    <property type="match status" value="1"/>
</dbReference>
<dbReference type="RefSeq" id="WP_128954586.1">
    <property type="nucleotide sequence ID" value="NZ_CP030053.1"/>
</dbReference>
<dbReference type="EMBL" id="CP030053">
    <property type="protein sequence ID" value="QAU49826.1"/>
    <property type="molecule type" value="Genomic_DNA"/>
</dbReference>
<evidence type="ECO:0000313" key="1">
    <source>
        <dbReference type="EMBL" id="QAU49826.1"/>
    </source>
</evidence>
<evidence type="ECO:0000313" key="3">
    <source>
        <dbReference type="Proteomes" id="UP000288972"/>
    </source>
</evidence>
<dbReference type="PIRSF" id="PIRSF018634">
    <property type="entry name" value="UCP018634"/>
    <property type="match status" value="1"/>
</dbReference>
<reference evidence="1 3" key="1">
    <citation type="submission" date="2018-06" db="EMBL/GenBank/DDBJ databases">
        <title>Comparative genomics of rhizobia nodulating Arachis hypogaea in China.</title>
        <authorList>
            <person name="Li Y."/>
        </authorList>
    </citation>
    <scope>NUCLEOTIDE SEQUENCE [LARGE SCALE GENOMIC DNA]</scope>
    <source>
        <strain evidence="1 3">CCBAU 51670</strain>
    </source>
</reference>
<keyword evidence="4" id="KW-1185">Reference proteome</keyword>
<dbReference type="KEGG" id="bgz:XH91_33650"/>
<sequence length="122" mass="13461">MPVYQLKTFARFARGEKIAAKRLLDAIERAERGLVDADLGGGLIKQRVARQGQGRSGGYRMMIAFRAKDFSLFLFGFAKSDESNVDDRQLAVLRRIATAWLSADAASITKAVQQGELIEVTP</sequence>
<name>A0AAE6CBJ4_9BRAD</name>
<accession>A0AAE6CBJ4</accession>
<protein>
    <submittedName>
        <fullName evidence="1">Type II toxin-antitoxin system RelE/ParE family toxin</fullName>
    </submittedName>
</protein>
<organism evidence="1 3">
    <name type="scientific">Bradyrhizobium guangzhouense</name>
    <dbReference type="NCBI Taxonomy" id="1325095"/>
    <lineage>
        <taxon>Bacteria</taxon>
        <taxon>Pseudomonadati</taxon>
        <taxon>Pseudomonadota</taxon>
        <taxon>Alphaproteobacteria</taxon>
        <taxon>Hyphomicrobiales</taxon>
        <taxon>Nitrobacteraceae</taxon>
        <taxon>Bradyrhizobium</taxon>
    </lineage>
</organism>
<dbReference type="EMBL" id="RDQZ01000001">
    <property type="protein sequence ID" value="RXH17913.1"/>
    <property type="molecule type" value="Genomic_DNA"/>
</dbReference>
<proteinExistence type="predicted"/>
<dbReference type="Proteomes" id="UP000290401">
    <property type="component" value="Unassembled WGS sequence"/>
</dbReference>
<dbReference type="Proteomes" id="UP000288972">
    <property type="component" value="Chromosome"/>
</dbReference>
<dbReference type="InterPro" id="IPR009387">
    <property type="entry name" value="HigB-2"/>
</dbReference>
<evidence type="ECO:0000313" key="4">
    <source>
        <dbReference type="Proteomes" id="UP000290401"/>
    </source>
</evidence>